<reference evidence="1" key="2">
    <citation type="submission" date="2023-01" db="EMBL/GenBank/DDBJ databases">
        <title>Draft genome sequence of Pseudoalteromonas tetraodonis strain NBRC 103034.</title>
        <authorList>
            <person name="Sun Q."/>
            <person name="Mori K."/>
        </authorList>
    </citation>
    <scope>NUCLEOTIDE SEQUENCE</scope>
    <source>
        <strain evidence="1">NBRC 103034</strain>
    </source>
</reference>
<evidence type="ECO:0008006" key="3">
    <source>
        <dbReference type="Google" id="ProtNLM"/>
    </source>
</evidence>
<organism evidence="1 2">
    <name type="scientific">Pseudoalteromonas tetraodonis GFC</name>
    <dbReference type="NCBI Taxonomy" id="1315271"/>
    <lineage>
        <taxon>Bacteria</taxon>
        <taxon>Pseudomonadati</taxon>
        <taxon>Pseudomonadota</taxon>
        <taxon>Gammaproteobacteria</taxon>
        <taxon>Alteromonadales</taxon>
        <taxon>Pseudoalteromonadaceae</taxon>
        <taxon>Pseudoalteromonas</taxon>
    </lineage>
</organism>
<evidence type="ECO:0000313" key="1">
    <source>
        <dbReference type="EMBL" id="GLQ01907.1"/>
    </source>
</evidence>
<reference evidence="1" key="1">
    <citation type="journal article" date="2014" name="Int. J. Syst. Evol. Microbiol.">
        <title>Complete genome sequence of Corynebacterium casei LMG S-19264T (=DSM 44701T), isolated from a smear-ripened cheese.</title>
        <authorList>
            <consortium name="US DOE Joint Genome Institute (JGI-PGF)"/>
            <person name="Walter F."/>
            <person name="Albersmeier A."/>
            <person name="Kalinowski J."/>
            <person name="Ruckert C."/>
        </authorList>
    </citation>
    <scope>NUCLEOTIDE SEQUENCE</scope>
    <source>
        <strain evidence="1">NBRC 103034</strain>
    </source>
</reference>
<dbReference type="EMBL" id="BSNE01000002">
    <property type="protein sequence ID" value="GLQ01907.1"/>
    <property type="molecule type" value="Genomic_DNA"/>
</dbReference>
<dbReference type="AlphaFoldDB" id="A0AA37W1Z8"/>
<evidence type="ECO:0000313" key="2">
    <source>
        <dbReference type="Proteomes" id="UP001161408"/>
    </source>
</evidence>
<name>A0AA37W1Z8_9GAMM</name>
<dbReference type="Proteomes" id="UP001161408">
    <property type="component" value="Unassembled WGS sequence"/>
</dbReference>
<keyword evidence="2" id="KW-1185">Reference proteome</keyword>
<proteinExistence type="predicted"/>
<dbReference type="RefSeq" id="WP_096038746.1">
    <property type="nucleotide sequence ID" value="NZ_BJXY01000006.1"/>
</dbReference>
<dbReference type="PROSITE" id="PS51257">
    <property type="entry name" value="PROKAR_LIPOPROTEIN"/>
    <property type="match status" value="1"/>
</dbReference>
<dbReference type="Gene3D" id="3.40.390.70">
    <property type="match status" value="1"/>
</dbReference>
<protein>
    <recommendedName>
        <fullName evidence="3">Lipoprotein</fullName>
    </recommendedName>
</protein>
<gene>
    <name evidence="1" type="ORF">GCM10007914_07880</name>
</gene>
<comment type="caution">
    <text evidence="1">The sequence shown here is derived from an EMBL/GenBank/DDBJ whole genome shotgun (WGS) entry which is preliminary data.</text>
</comment>
<sequence>MKKAIFVFLLLVSACSYLESETEQANRLSKTYQVDIQAGEPRLFFPEQFAVSDGEPPILEMEMTTLADASDSLDGIEAALTTYPQGFVTEVIDAIYLSGPMLMEGAEAGGTYSSNSIILVNISDQNGTNFNFENSLKGVHHELSSLIYIRSPFVIFAWQALLPKEWKPASSNYEALTQDRNVGPDYENGFLSRYGKTNIENDFNIYAEFAFAEPEKLRELAATYPIIAKKLSLFITAYTQFSAKYQQDFEDYFARTGLSDVAVQPENFEMTIHLDLSDIKPQISQ</sequence>
<accession>A0AA37W1Z8</accession>